<dbReference type="Pfam" id="PF08546">
    <property type="entry name" value="ApbA_C"/>
    <property type="match status" value="1"/>
</dbReference>
<gene>
    <name evidence="13" type="primary">panE</name>
    <name evidence="13" type="ORF">GCM10007894_07560</name>
</gene>
<evidence type="ECO:0000256" key="1">
    <source>
        <dbReference type="ARBA" id="ARBA00004994"/>
    </source>
</evidence>
<accession>A0AA37TTQ5</accession>
<comment type="pathway">
    <text evidence="1 10">Cofactor biosynthesis; (R)-pantothenate biosynthesis; (R)-pantoate from 3-methyl-2-oxobutanoate: step 2/2.</text>
</comment>
<dbReference type="Pfam" id="PF02558">
    <property type="entry name" value="ApbA"/>
    <property type="match status" value="1"/>
</dbReference>
<keyword evidence="14" id="KW-1185">Reference proteome</keyword>
<evidence type="ECO:0000313" key="13">
    <source>
        <dbReference type="EMBL" id="GLS82779.1"/>
    </source>
</evidence>
<evidence type="ECO:0000256" key="10">
    <source>
        <dbReference type="RuleBase" id="RU362068"/>
    </source>
</evidence>
<dbReference type="PANTHER" id="PTHR43765:SF2">
    <property type="entry name" value="2-DEHYDROPANTOATE 2-REDUCTASE"/>
    <property type="match status" value="1"/>
</dbReference>
<dbReference type="InterPro" id="IPR008927">
    <property type="entry name" value="6-PGluconate_DH-like_C_sf"/>
</dbReference>
<feature type="domain" description="Ketopantoate reductase N-terminal" evidence="11">
    <location>
        <begin position="4"/>
        <end position="145"/>
    </location>
</feature>
<evidence type="ECO:0000256" key="6">
    <source>
        <dbReference type="ARBA" id="ARBA00022857"/>
    </source>
</evidence>
<feature type="domain" description="Ketopantoate reductase C-terminal" evidence="12">
    <location>
        <begin position="169"/>
        <end position="286"/>
    </location>
</feature>
<dbReference type="InterPro" id="IPR036291">
    <property type="entry name" value="NAD(P)-bd_dom_sf"/>
</dbReference>
<dbReference type="InterPro" id="IPR003710">
    <property type="entry name" value="ApbA"/>
</dbReference>
<comment type="function">
    <text evidence="10">Catalyzes the NADPH-dependent reduction of ketopantoate into pantoic acid.</text>
</comment>
<evidence type="ECO:0000256" key="9">
    <source>
        <dbReference type="ARBA" id="ARBA00048793"/>
    </source>
</evidence>
<dbReference type="Gene3D" id="1.10.1040.10">
    <property type="entry name" value="N-(1-d-carboxylethyl)-l-norvaline Dehydrogenase, domain 2"/>
    <property type="match status" value="1"/>
</dbReference>
<evidence type="ECO:0000313" key="14">
    <source>
        <dbReference type="Proteomes" id="UP001157439"/>
    </source>
</evidence>
<dbReference type="NCBIfam" id="TIGR00745">
    <property type="entry name" value="apbA_panE"/>
    <property type="match status" value="1"/>
</dbReference>
<dbReference type="SUPFAM" id="SSF48179">
    <property type="entry name" value="6-phosphogluconate dehydrogenase C-terminal domain-like"/>
    <property type="match status" value="1"/>
</dbReference>
<dbReference type="InterPro" id="IPR013328">
    <property type="entry name" value="6PGD_dom2"/>
</dbReference>
<evidence type="ECO:0000256" key="3">
    <source>
        <dbReference type="ARBA" id="ARBA00013014"/>
    </source>
</evidence>
<evidence type="ECO:0000259" key="12">
    <source>
        <dbReference type="Pfam" id="PF08546"/>
    </source>
</evidence>
<keyword evidence="7 10" id="KW-0560">Oxidoreductase</keyword>
<proteinExistence type="inferred from homology"/>
<dbReference type="AlphaFoldDB" id="A0AA37TTQ5"/>
<dbReference type="InterPro" id="IPR013332">
    <property type="entry name" value="KPR_N"/>
</dbReference>
<reference evidence="13 14" key="1">
    <citation type="journal article" date="2014" name="Int. J. Syst. Evol. Microbiol.">
        <title>Complete genome sequence of Corynebacterium casei LMG S-19264T (=DSM 44701T), isolated from a smear-ripened cheese.</title>
        <authorList>
            <consortium name="US DOE Joint Genome Institute (JGI-PGF)"/>
            <person name="Walter F."/>
            <person name="Albersmeier A."/>
            <person name="Kalinowski J."/>
            <person name="Ruckert C."/>
        </authorList>
    </citation>
    <scope>NUCLEOTIDE SEQUENCE [LARGE SCALE GENOMIC DNA]</scope>
    <source>
        <strain evidence="13 14">NBRC 112785</strain>
    </source>
</reference>
<organism evidence="13 14">
    <name type="scientific">Paraferrimonas haliotis</name>
    <dbReference type="NCBI Taxonomy" id="2013866"/>
    <lineage>
        <taxon>Bacteria</taxon>
        <taxon>Pseudomonadati</taxon>
        <taxon>Pseudomonadota</taxon>
        <taxon>Gammaproteobacteria</taxon>
        <taxon>Alteromonadales</taxon>
        <taxon>Ferrimonadaceae</taxon>
        <taxon>Paraferrimonas</taxon>
    </lineage>
</organism>
<dbReference type="SUPFAM" id="SSF51735">
    <property type="entry name" value="NAD(P)-binding Rossmann-fold domains"/>
    <property type="match status" value="1"/>
</dbReference>
<dbReference type="Gene3D" id="3.40.50.720">
    <property type="entry name" value="NAD(P)-binding Rossmann-like Domain"/>
    <property type="match status" value="1"/>
</dbReference>
<name>A0AA37TTQ5_9GAMM</name>
<dbReference type="FunFam" id="1.10.1040.10:FF:000017">
    <property type="entry name" value="2-dehydropantoate 2-reductase"/>
    <property type="match status" value="1"/>
</dbReference>
<dbReference type="InterPro" id="IPR050838">
    <property type="entry name" value="Ketopantoate_reductase"/>
</dbReference>
<dbReference type="GO" id="GO:0005737">
    <property type="term" value="C:cytoplasm"/>
    <property type="evidence" value="ECO:0007669"/>
    <property type="project" value="TreeGrafter"/>
</dbReference>
<dbReference type="InterPro" id="IPR013752">
    <property type="entry name" value="KPA_reductase"/>
</dbReference>
<dbReference type="PANTHER" id="PTHR43765">
    <property type="entry name" value="2-DEHYDROPANTOATE 2-REDUCTASE-RELATED"/>
    <property type="match status" value="1"/>
</dbReference>
<comment type="caution">
    <text evidence="13">The sequence shown here is derived from an EMBL/GenBank/DDBJ whole genome shotgun (WGS) entry which is preliminary data.</text>
</comment>
<evidence type="ECO:0000256" key="5">
    <source>
        <dbReference type="ARBA" id="ARBA00022655"/>
    </source>
</evidence>
<evidence type="ECO:0000256" key="2">
    <source>
        <dbReference type="ARBA" id="ARBA00007870"/>
    </source>
</evidence>
<dbReference type="Proteomes" id="UP001157439">
    <property type="component" value="Unassembled WGS sequence"/>
</dbReference>
<evidence type="ECO:0000256" key="7">
    <source>
        <dbReference type="ARBA" id="ARBA00023002"/>
    </source>
</evidence>
<protein>
    <recommendedName>
        <fullName evidence="4 10">2-dehydropantoate 2-reductase</fullName>
        <ecNumber evidence="3 10">1.1.1.169</ecNumber>
    </recommendedName>
    <alternativeName>
        <fullName evidence="8 10">Ketopantoate reductase</fullName>
    </alternativeName>
</protein>
<evidence type="ECO:0000256" key="8">
    <source>
        <dbReference type="ARBA" id="ARBA00032024"/>
    </source>
</evidence>
<dbReference type="GO" id="GO:0015940">
    <property type="term" value="P:pantothenate biosynthetic process"/>
    <property type="evidence" value="ECO:0007669"/>
    <property type="project" value="UniProtKB-KW"/>
</dbReference>
<evidence type="ECO:0000259" key="11">
    <source>
        <dbReference type="Pfam" id="PF02558"/>
    </source>
</evidence>
<keyword evidence="5 10" id="KW-0566">Pantothenate biosynthesis</keyword>
<comment type="similarity">
    <text evidence="2 10">Belongs to the ketopantoate reductase family.</text>
</comment>
<dbReference type="EMBL" id="BSPO01000002">
    <property type="protein sequence ID" value="GLS82779.1"/>
    <property type="molecule type" value="Genomic_DNA"/>
</dbReference>
<dbReference type="EC" id="1.1.1.169" evidence="3 10"/>
<dbReference type="GO" id="GO:0008677">
    <property type="term" value="F:2-dehydropantoate 2-reductase activity"/>
    <property type="evidence" value="ECO:0007669"/>
    <property type="project" value="UniProtKB-EC"/>
</dbReference>
<keyword evidence="6 10" id="KW-0521">NADP</keyword>
<evidence type="ECO:0000256" key="4">
    <source>
        <dbReference type="ARBA" id="ARBA00019465"/>
    </source>
</evidence>
<dbReference type="RefSeq" id="WP_095498807.1">
    <property type="nucleotide sequence ID" value="NZ_BSPO01000002.1"/>
</dbReference>
<dbReference type="GO" id="GO:0050661">
    <property type="term" value="F:NADP binding"/>
    <property type="evidence" value="ECO:0007669"/>
    <property type="project" value="TreeGrafter"/>
</dbReference>
<sequence length="293" mass="31230">MQFAILGFGAIGKLLHWQFQRAKLNVSVIAKAQQALPNTYELIDTNGVHHSAHVKPAHIPSIDCLIVCTKAYQVVDALKPLIEQLPSSSSIVLCHNGLGPHIEVCELLGAEQSLLLATTTHGALTKSSTQVIHSGLGTTKLGQISGSPLAPLLERQLLAGFGAERLTDDVLSAVWQKLVINCAINPLTAIHRVANGELLDKRFNADIAAIVAEVCQVARADGITLDPQASLEKVYQVITATASNTSSMAQDVIAGRPTEISAINGYVCQRGTLLGVTTPNNDKMVQWVVNATR</sequence>
<comment type="catalytic activity">
    <reaction evidence="9 10">
        <text>(R)-pantoate + NADP(+) = 2-dehydropantoate + NADPH + H(+)</text>
        <dbReference type="Rhea" id="RHEA:16233"/>
        <dbReference type="ChEBI" id="CHEBI:11561"/>
        <dbReference type="ChEBI" id="CHEBI:15378"/>
        <dbReference type="ChEBI" id="CHEBI:15980"/>
        <dbReference type="ChEBI" id="CHEBI:57783"/>
        <dbReference type="ChEBI" id="CHEBI:58349"/>
        <dbReference type="EC" id="1.1.1.169"/>
    </reaction>
</comment>